<dbReference type="PANTHER" id="PTHR22617:SF23">
    <property type="entry name" value="CHEMOTAXIS PROTEIN CHEW"/>
    <property type="match status" value="1"/>
</dbReference>
<organism evidence="2 3">
    <name type="scientific">Xiashengella succiniciproducens</name>
    <dbReference type="NCBI Taxonomy" id="2949635"/>
    <lineage>
        <taxon>Bacteria</taxon>
        <taxon>Pseudomonadati</taxon>
        <taxon>Bacteroidota</taxon>
        <taxon>Bacteroidia</taxon>
        <taxon>Marinilabiliales</taxon>
        <taxon>Marinilabiliaceae</taxon>
        <taxon>Xiashengella</taxon>
    </lineage>
</organism>
<dbReference type="Gene3D" id="2.40.50.180">
    <property type="entry name" value="CheA-289, Domain 4"/>
    <property type="match status" value="1"/>
</dbReference>
<dbReference type="Gene3D" id="2.30.30.40">
    <property type="entry name" value="SH3 Domains"/>
    <property type="match status" value="1"/>
</dbReference>
<name>A0A9J6ZQD8_9BACT</name>
<reference evidence="2" key="2">
    <citation type="submission" date="2022-06" db="EMBL/GenBank/DDBJ databases">
        <title>Xiashengella guii gen. nov. sp. nov., a bacterium isolated form anaerobic digestion tank.</title>
        <authorList>
            <person name="Huang H."/>
        </authorList>
    </citation>
    <scope>NUCLEOTIDE SEQUENCE</scope>
    <source>
        <strain evidence="2">Ai-910</strain>
    </source>
</reference>
<proteinExistence type="predicted"/>
<gene>
    <name evidence="2" type="ORF">M9189_00530</name>
</gene>
<evidence type="ECO:0000313" key="3">
    <source>
        <dbReference type="Proteomes" id="UP001056426"/>
    </source>
</evidence>
<dbReference type="InterPro" id="IPR002545">
    <property type="entry name" value="CheW-lke_dom"/>
</dbReference>
<dbReference type="Pfam" id="PF01584">
    <property type="entry name" value="CheW"/>
    <property type="match status" value="1"/>
</dbReference>
<reference evidence="2" key="1">
    <citation type="submission" date="2022-05" db="EMBL/GenBank/DDBJ databases">
        <authorList>
            <person name="Sun X."/>
        </authorList>
    </citation>
    <scope>NUCLEOTIDE SEQUENCE</scope>
    <source>
        <strain evidence="2">Ai-910</strain>
    </source>
</reference>
<dbReference type="InterPro" id="IPR039315">
    <property type="entry name" value="CheW"/>
</dbReference>
<dbReference type="GO" id="GO:0007165">
    <property type="term" value="P:signal transduction"/>
    <property type="evidence" value="ECO:0007669"/>
    <property type="project" value="InterPro"/>
</dbReference>
<evidence type="ECO:0000259" key="1">
    <source>
        <dbReference type="PROSITE" id="PS50851"/>
    </source>
</evidence>
<dbReference type="SMART" id="SM00260">
    <property type="entry name" value="CheW"/>
    <property type="match status" value="1"/>
</dbReference>
<keyword evidence="3" id="KW-1185">Reference proteome</keyword>
<dbReference type="AlphaFoldDB" id="A0A9J6ZQD8"/>
<dbReference type="InterPro" id="IPR036061">
    <property type="entry name" value="CheW-like_dom_sf"/>
</dbReference>
<accession>A0A9J6ZQD8</accession>
<dbReference type="Proteomes" id="UP001056426">
    <property type="component" value="Chromosome"/>
</dbReference>
<protein>
    <submittedName>
        <fullName evidence="2">Chemotaxis protein CheW</fullName>
    </submittedName>
</protein>
<dbReference type="SUPFAM" id="SSF50341">
    <property type="entry name" value="CheW-like"/>
    <property type="match status" value="1"/>
</dbReference>
<dbReference type="EMBL" id="CP098400">
    <property type="protein sequence ID" value="URW79843.1"/>
    <property type="molecule type" value="Genomic_DNA"/>
</dbReference>
<sequence length="159" mass="18119">MSVEINSYLTFKLRNESFAINVAKVLEIKEYQQPRPLPQSLPFVAGVTEYNNEVIPVIDTGLKFGMEKVEVSPSTCIIILQLMNNALGTTYKIAILADAVSDVFESEDDQIKFISEDYRPEYVSGTFSDQDNFIYILNPDNIFNQKEVVHIMDIIKEIK</sequence>
<dbReference type="RefSeq" id="WP_250723958.1">
    <property type="nucleotide sequence ID" value="NZ_CP098400.1"/>
</dbReference>
<evidence type="ECO:0000313" key="2">
    <source>
        <dbReference type="EMBL" id="URW79843.1"/>
    </source>
</evidence>
<feature type="domain" description="CheW-like" evidence="1">
    <location>
        <begin position="5"/>
        <end position="148"/>
    </location>
</feature>
<dbReference type="KEGG" id="alkq:M9189_00530"/>
<dbReference type="GO" id="GO:0006935">
    <property type="term" value="P:chemotaxis"/>
    <property type="evidence" value="ECO:0007669"/>
    <property type="project" value="InterPro"/>
</dbReference>
<dbReference type="PROSITE" id="PS50851">
    <property type="entry name" value="CHEW"/>
    <property type="match status" value="1"/>
</dbReference>
<dbReference type="PANTHER" id="PTHR22617">
    <property type="entry name" value="CHEMOTAXIS SENSOR HISTIDINE KINASE-RELATED"/>
    <property type="match status" value="1"/>
</dbReference>
<dbReference type="GO" id="GO:0005829">
    <property type="term" value="C:cytosol"/>
    <property type="evidence" value="ECO:0007669"/>
    <property type="project" value="TreeGrafter"/>
</dbReference>